<reference evidence="3" key="2">
    <citation type="submission" date="2022-01" db="EMBL/GenBank/DDBJ databases">
        <authorList>
            <person name="Yamashiro T."/>
            <person name="Shiraishi A."/>
            <person name="Satake H."/>
            <person name="Nakayama K."/>
        </authorList>
    </citation>
    <scope>NUCLEOTIDE SEQUENCE</scope>
</reference>
<evidence type="ECO:0000256" key="2">
    <source>
        <dbReference type="SAM" id="MobiDB-lite"/>
    </source>
</evidence>
<feature type="region of interest" description="Disordered" evidence="2">
    <location>
        <begin position="1"/>
        <end position="69"/>
    </location>
</feature>
<feature type="compositionally biased region" description="Basic and acidic residues" evidence="2">
    <location>
        <begin position="38"/>
        <end position="47"/>
    </location>
</feature>
<name>A0ABQ5A266_9ASTR</name>
<keyword evidence="4" id="KW-1185">Reference proteome</keyword>
<evidence type="ECO:0000256" key="1">
    <source>
        <dbReference type="SAM" id="Coils"/>
    </source>
</evidence>
<organism evidence="3 4">
    <name type="scientific">Tanacetum coccineum</name>
    <dbReference type="NCBI Taxonomy" id="301880"/>
    <lineage>
        <taxon>Eukaryota</taxon>
        <taxon>Viridiplantae</taxon>
        <taxon>Streptophyta</taxon>
        <taxon>Embryophyta</taxon>
        <taxon>Tracheophyta</taxon>
        <taxon>Spermatophyta</taxon>
        <taxon>Magnoliopsida</taxon>
        <taxon>eudicotyledons</taxon>
        <taxon>Gunneridae</taxon>
        <taxon>Pentapetalae</taxon>
        <taxon>asterids</taxon>
        <taxon>campanulids</taxon>
        <taxon>Asterales</taxon>
        <taxon>Asteraceae</taxon>
        <taxon>Asteroideae</taxon>
        <taxon>Anthemideae</taxon>
        <taxon>Anthemidinae</taxon>
        <taxon>Tanacetum</taxon>
    </lineage>
</organism>
<proteinExistence type="predicted"/>
<feature type="region of interest" description="Disordered" evidence="2">
    <location>
        <begin position="242"/>
        <end position="269"/>
    </location>
</feature>
<feature type="compositionally biased region" description="Basic and acidic residues" evidence="2">
    <location>
        <begin position="58"/>
        <end position="69"/>
    </location>
</feature>
<gene>
    <name evidence="3" type="ORF">Tco_0803315</name>
</gene>
<comment type="caution">
    <text evidence="3">The sequence shown here is derived from an EMBL/GenBank/DDBJ whole genome shotgun (WGS) entry which is preliminary data.</text>
</comment>
<feature type="region of interest" description="Disordered" evidence="2">
    <location>
        <begin position="83"/>
        <end position="118"/>
    </location>
</feature>
<keyword evidence="1" id="KW-0175">Coiled coil</keyword>
<feature type="coiled-coil region" evidence="1">
    <location>
        <begin position="121"/>
        <end position="148"/>
    </location>
</feature>
<protein>
    <submittedName>
        <fullName evidence="3">Uncharacterized protein</fullName>
    </submittedName>
</protein>
<dbReference type="EMBL" id="BQNB010011880">
    <property type="protein sequence ID" value="GJS96347.1"/>
    <property type="molecule type" value="Genomic_DNA"/>
</dbReference>
<dbReference type="Proteomes" id="UP001151760">
    <property type="component" value="Unassembled WGS sequence"/>
</dbReference>
<evidence type="ECO:0000313" key="4">
    <source>
        <dbReference type="Proteomes" id="UP001151760"/>
    </source>
</evidence>
<accession>A0ABQ5A266</accession>
<evidence type="ECO:0000313" key="3">
    <source>
        <dbReference type="EMBL" id="GJS96347.1"/>
    </source>
</evidence>
<reference evidence="3" key="1">
    <citation type="journal article" date="2022" name="Int. J. Mol. Sci.">
        <title>Draft Genome of Tanacetum Coccineum: Genomic Comparison of Closely Related Tanacetum-Family Plants.</title>
        <authorList>
            <person name="Yamashiro T."/>
            <person name="Shiraishi A."/>
            <person name="Nakayama K."/>
            <person name="Satake H."/>
        </authorList>
    </citation>
    <scope>NUCLEOTIDE SEQUENCE</scope>
</reference>
<feature type="compositionally biased region" description="Polar residues" evidence="2">
    <location>
        <begin position="243"/>
        <end position="269"/>
    </location>
</feature>
<sequence>MHKEARQAAGGLTSLGATSKEGAHPQVSSGTNPSVLVDKTKSTRDGLKTAYTDSGTNEESRADEISKKIKLEDLSDLLKDTRSAFFTPDSPQDEPIIVSDESEEEETEKAKDTHATSHNIYEDTLSQKDELEQQKAKAEAEITLLKSRPSYPDIHQLTSLLVSSLKPEFSKLLDSHDFASCLRTKLKELPSKFTELSREIKELKKHEKLKTLDSLQSLLNKVTDTLNRFSTMVENASGAACNNVPSAGKSTTSPTKGEKNTNSATRDAEQTNLHNELVNLLGIDIVTQYYNKKLLYDKYYDKMLKRRKSSKIINCDVLTQKGPITLQVYREDRTVEVISNVKVSDLHLAEWKEVV</sequence>